<keyword evidence="5" id="KW-1185">Reference proteome</keyword>
<dbReference type="GO" id="GO:0008641">
    <property type="term" value="F:ubiquitin-like modifier activating enzyme activity"/>
    <property type="evidence" value="ECO:0007669"/>
    <property type="project" value="InterPro"/>
</dbReference>
<dbReference type="GO" id="GO:0004792">
    <property type="term" value="F:thiosulfate-cyanide sulfurtransferase activity"/>
    <property type="evidence" value="ECO:0007669"/>
    <property type="project" value="TreeGrafter"/>
</dbReference>
<feature type="domain" description="THIF-type NAD/FAD binding fold" evidence="2">
    <location>
        <begin position="7"/>
        <end position="243"/>
    </location>
</feature>
<dbReference type="InterPro" id="IPR045886">
    <property type="entry name" value="ThiF/MoeB/HesA"/>
</dbReference>
<sequence>MSGTNRYHRQTLFEPIGETGQDRLMESHVLIVGAGALGSGSAEALVRAGIGKLTLIDRDYVEESNLQRQQLFSEQDAYEKLPKAIGAKNRLNDINSMVEVEAIIADAGADLLSELAPAIDLIIDATDNFDIRMLVNDISQKFEVPWIYGACVASYGMTFTIIPGQTPCLQCLQGYLPASGATCDSVGVIQPVVQHVVSYQVTEAMKLLTGNRAQISGKLIAFDLWKNEHMEMEIEKLKKPDCSSCSENRIYAHLSYGNQMKTTVMCGRDTVQIRPQHGIANLSKVAENLRSNKNLQLSWNPYLLSIQDENFRIVLFKDGRALIHGTMDEMEAKNVYYRYMG</sequence>
<evidence type="ECO:0000313" key="6">
    <source>
        <dbReference type="Proteomes" id="UP000183090"/>
    </source>
</evidence>
<gene>
    <name evidence="3" type="ORF">AAT16_06180</name>
    <name evidence="4" type="ORF">SAMN05216235_0475</name>
</gene>
<dbReference type="PANTHER" id="PTHR10953:SF102">
    <property type="entry name" value="ADENYLYLTRANSFERASE AND SULFURTRANSFERASE MOCS3"/>
    <property type="match status" value="1"/>
</dbReference>
<dbReference type="InterPro" id="IPR035985">
    <property type="entry name" value="Ubiquitin-activating_enz"/>
</dbReference>
<name>A0A0F7HKW9_9STAP</name>
<dbReference type="SUPFAM" id="SSF69572">
    <property type="entry name" value="Activating enzymes of the ubiquitin-like proteins"/>
    <property type="match status" value="1"/>
</dbReference>
<dbReference type="Proteomes" id="UP000183090">
    <property type="component" value="Unassembled WGS sequence"/>
</dbReference>
<dbReference type="InterPro" id="IPR000594">
    <property type="entry name" value="ThiF_NAD_FAD-bd"/>
</dbReference>
<accession>A0A0F7HKW9</accession>
<dbReference type="CDD" id="cd00757">
    <property type="entry name" value="ThiF_MoeB_HesA_family"/>
    <property type="match status" value="1"/>
</dbReference>
<keyword evidence="4" id="KW-0548">Nucleotidyltransferase</keyword>
<dbReference type="PANTHER" id="PTHR10953">
    <property type="entry name" value="UBIQUITIN-ACTIVATING ENZYME E1"/>
    <property type="match status" value="1"/>
</dbReference>
<dbReference type="OrthoDB" id="9804286at2"/>
<proteinExistence type="inferred from homology"/>
<dbReference type="EMBL" id="FOTB01000001">
    <property type="protein sequence ID" value="SFK56783.1"/>
    <property type="molecule type" value="Genomic_DNA"/>
</dbReference>
<comment type="similarity">
    <text evidence="1">Belongs to the HesA/MoeB/ThiF family.</text>
</comment>
<dbReference type="EMBL" id="CP011366">
    <property type="protein sequence ID" value="AKG73849.1"/>
    <property type="molecule type" value="Genomic_DNA"/>
</dbReference>
<protein>
    <submittedName>
        <fullName evidence="4">Adenylyltransferase and sulfurtransferase</fullName>
    </submittedName>
    <submittedName>
        <fullName evidence="3">Thiamine biosynthesis protein MoeB</fullName>
    </submittedName>
</protein>
<dbReference type="Proteomes" id="UP000034029">
    <property type="component" value="Chromosome"/>
</dbReference>
<evidence type="ECO:0000313" key="3">
    <source>
        <dbReference type="EMBL" id="AKG73849.1"/>
    </source>
</evidence>
<dbReference type="GO" id="GO:0016779">
    <property type="term" value="F:nucleotidyltransferase activity"/>
    <property type="evidence" value="ECO:0007669"/>
    <property type="project" value="UniProtKB-KW"/>
</dbReference>
<dbReference type="KEGG" id="shv:AAT16_06180"/>
<reference evidence="5" key="2">
    <citation type="submission" date="2015-04" db="EMBL/GenBank/DDBJ databases">
        <title>Complete genome sequence of Salinicoccus halodurans strain H3B36, isolated from the Qaidam basin of China.</title>
        <authorList>
            <person name="Ma Y."/>
            <person name="Jiang K."/>
            <person name="Xue Y."/>
        </authorList>
    </citation>
    <scope>NUCLEOTIDE SEQUENCE [LARGE SCALE GENOMIC DNA]</scope>
    <source>
        <strain evidence="5">H3B36</strain>
    </source>
</reference>
<reference evidence="3 5" key="1">
    <citation type="journal article" date="2015" name="Int. J. Syst. Evol. Microbiol.">
        <title>Complete genome sequence of Salinicoccus halodurans H3B36, isolated from the Qaidam Basin in China.</title>
        <authorList>
            <person name="Jiang K."/>
            <person name="Xue Y."/>
            <person name="Ma Y."/>
        </authorList>
    </citation>
    <scope>NUCLEOTIDE SEQUENCE [LARGE SCALE GENOMIC DNA]</scope>
    <source>
        <strain evidence="3 5">H3B36</strain>
    </source>
</reference>
<evidence type="ECO:0000313" key="4">
    <source>
        <dbReference type="EMBL" id="SFK56783.1"/>
    </source>
</evidence>
<dbReference type="Gene3D" id="3.40.50.720">
    <property type="entry name" value="NAD(P)-binding Rossmann-like Domain"/>
    <property type="match status" value="1"/>
</dbReference>
<dbReference type="RefSeq" id="WP_046790037.1">
    <property type="nucleotide sequence ID" value="NZ_CP011366.1"/>
</dbReference>
<organism evidence="4 6">
    <name type="scientific">Salinicoccus halodurans</name>
    <dbReference type="NCBI Taxonomy" id="407035"/>
    <lineage>
        <taxon>Bacteria</taxon>
        <taxon>Bacillati</taxon>
        <taxon>Bacillota</taxon>
        <taxon>Bacilli</taxon>
        <taxon>Bacillales</taxon>
        <taxon>Staphylococcaceae</taxon>
        <taxon>Salinicoccus</taxon>
    </lineage>
</organism>
<evidence type="ECO:0000259" key="2">
    <source>
        <dbReference type="Pfam" id="PF00899"/>
    </source>
</evidence>
<evidence type="ECO:0000256" key="1">
    <source>
        <dbReference type="ARBA" id="ARBA00009919"/>
    </source>
</evidence>
<dbReference type="FunFam" id="3.40.50.720:FF:000080">
    <property type="entry name" value="Thiazole biosynthesis adenylyltransferase ThiF"/>
    <property type="match status" value="1"/>
</dbReference>
<dbReference type="Pfam" id="PF00899">
    <property type="entry name" value="ThiF"/>
    <property type="match status" value="1"/>
</dbReference>
<dbReference type="GO" id="GO:0008146">
    <property type="term" value="F:sulfotransferase activity"/>
    <property type="evidence" value="ECO:0007669"/>
    <property type="project" value="TreeGrafter"/>
</dbReference>
<evidence type="ECO:0000313" key="5">
    <source>
        <dbReference type="Proteomes" id="UP000034029"/>
    </source>
</evidence>
<keyword evidence="4" id="KW-0808">Transferase</keyword>
<dbReference type="AlphaFoldDB" id="A0A0F7HKW9"/>
<dbReference type="GO" id="GO:0005829">
    <property type="term" value="C:cytosol"/>
    <property type="evidence" value="ECO:0007669"/>
    <property type="project" value="TreeGrafter"/>
</dbReference>
<reference evidence="4 6" key="3">
    <citation type="submission" date="2016-10" db="EMBL/GenBank/DDBJ databases">
        <authorList>
            <person name="Varghese N."/>
            <person name="Submissions S."/>
        </authorList>
    </citation>
    <scope>NUCLEOTIDE SEQUENCE [LARGE SCALE GENOMIC DNA]</scope>
    <source>
        <strain evidence="4 6">CGMCC 1.6501</strain>
    </source>
</reference>